<comment type="similarity">
    <text evidence="1">Belongs to the phosphatase 2A regulatory subunit B56 family.</text>
</comment>
<gene>
    <name evidence="4" type="primary">RvY_14730-1</name>
    <name evidence="4" type="synonym">RvY_14730.1</name>
    <name evidence="4" type="ORF">RvY_14730</name>
</gene>
<dbReference type="Proteomes" id="UP000186922">
    <property type="component" value="Unassembled WGS sequence"/>
</dbReference>
<feature type="chain" id="PRO_5008898937" description="Serine/threonine protein phosphatase 2A regulatory subunit" evidence="3">
    <location>
        <begin position="17"/>
        <end position="754"/>
    </location>
</feature>
<dbReference type="GO" id="GO:0005829">
    <property type="term" value="C:cytosol"/>
    <property type="evidence" value="ECO:0007669"/>
    <property type="project" value="TreeGrafter"/>
</dbReference>
<dbReference type="PANTHER" id="PTHR10257:SF89">
    <property type="entry name" value="SERINE_THREONINE-PROTEIN PHOSPHATASE 2A 56 KDA REGULATORY SUBUNIT DELTA ISOFORM"/>
    <property type="match status" value="1"/>
</dbReference>
<proteinExistence type="inferred from homology"/>
<dbReference type="Gene3D" id="1.25.10.10">
    <property type="entry name" value="Leucine-rich Repeat Variant"/>
    <property type="match status" value="1"/>
</dbReference>
<evidence type="ECO:0000256" key="2">
    <source>
        <dbReference type="SAM" id="MobiDB-lite"/>
    </source>
</evidence>
<evidence type="ECO:0000256" key="3">
    <source>
        <dbReference type="SAM" id="SignalP"/>
    </source>
</evidence>
<sequence>MVHWFVLILRFSMLESQHPVKRSRTPDEPHKCVCLFSADFFSGWVWIVRDAVWEFWTYVYCICCYASYLQHQKRAFSCPNTTSLFDGAFHSAPPFSRSAMSEGSKKTNRKDSGITPAIDNIRASASPLAPIPLSPSASTSSQGFVNAGSVRATLPNIDAIVEQPPRRRSSILASGTAGNDMPRIGKVLDTKDPHERENRFIAKCRGCCAVYDMGDPTRDIAQKETKRITLQELCDVLRSVRGILTEPIYPEVINLVAVNAFRALPPINPNIIPEFDPVAEAEEPTMEVAWPHLQLVYNVFLGMLESPDFNAQLAVKFIDHTFVLQLLQLFDSEDPRERDLLKAIVHRMYGKFLMLRTYIRKQFNNIFYRVIYEVGRHHGLAEILEILGSIINGFAVPLREEHRLFLFKILIPLHKVAGLVQFHPQLAYCTVQYLEKDPSLSADLITHFLRLWPKTDGAKEVMFLNELEELLDVMEPEQFPKIMVPVFKQLALSAASPHFQIAERSLFFFGNDYILGLLRNHSAVLFPILYPTLYKISTGHWNKSIHSLAYYTLKVMMDMDQRSFDLCIVNHSAKLTEEKEMAERRRHFELMQKIHKAAQRSPLYKQIAPNLQIRQPDFDDYTDRRSVSMKYENWRVTTDELRTRESQTATLRPNSDRNDVRKRSLSTHPSSVQQENPTQADGANQKSLTGSKSINVPGASSRNNTTSLVQQALQHAAQNKGLLTPAVSAIPSQGSVKTTISVPRKNSGPEKSKK</sequence>
<dbReference type="OrthoDB" id="10048520at2759"/>
<evidence type="ECO:0000313" key="4">
    <source>
        <dbReference type="EMBL" id="GAV04458.1"/>
    </source>
</evidence>
<feature type="compositionally biased region" description="Polar residues" evidence="2">
    <location>
        <begin position="730"/>
        <end position="741"/>
    </location>
</feature>
<feature type="signal peptide" evidence="3">
    <location>
        <begin position="1"/>
        <end position="16"/>
    </location>
</feature>
<dbReference type="SUPFAM" id="SSF48371">
    <property type="entry name" value="ARM repeat"/>
    <property type="match status" value="1"/>
</dbReference>
<keyword evidence="5" id="KW-1185">Reference proteome</keyword>
<dbReference type="InterPro" id="IPR016024">
    <property type="entry name" value="ARM-type_fold"/>
</dbReference>
<evidence type="ECO:0000313" key="5">
    <source>
        <dbReference type="Proteomes" id="UP000186922"/>
    </source>
</evidence>
<dbReference type="STRING" id="947166.A0A1D1VXC8"/>
<dbReference type="GO" id="GO:0005634">
    <property type="term" value="C:nucleus"/>
    <property type="evidence" value="ECO:0007669"/>
    <property type="project" value="TreeGrafter"/>
</dbReference>
<dbReference type="AlphaFoldDB" id="A0A1D1VXC8"/>
<dbReference type="InterPro" id="IPR011989">
    <property type="entry name" value="ARM-like"/>
</dbReference>
<dbReference type="GO" id="GO:0072542">
    <property type="term" value="F:protein phosphatase activator activity"/>
    <property type="evidence" value="ECO:0007669"/>
    <property type="project" value="TreeGrafter"/>
</dbReference>
<comment type="caution">
    <text evidence="4">The sequence shown here is derived from an EMBL/GenBank/DDBJ whole genome shotgun (WGS) entry which is preliminary data.</text>
</comment>
<feature type="region of interest" description="Disordered" evidence="2">
    <location>
        <begin position="641"/>
        <end position="703"/>
    </location>
</feature>
<keyword evidence="3" id="KW-0732">Signal</keyword>
<feature type="compositionally biased region" description="Polar residues" evidence="2">
    <location>
        <begin position="666"/>
        <end position="703"/>
    </location>
</feature>
<evidence type="ECO:0000256" key="1">
    <source>
        <dbReference type="ARBA" id="ARBA00009745"/>
    </source>
</evidence>
<organism evidence="4 5">
    <name type="scientific">Ramazzottius varieornatus</name>
    <name type="common">Water bear</name>
    <name type="synonym">Tardigrade</name>
    <dbReference type="NCBI Taxonomy" id="947166"/>
    <lineage>
        <taxon>Eukaryota</taxon>
        <taxon>Metazoa</taxon>
        <taxon>Ecdysozoa</taxon>
        <taxon>Tardigrada</taxon>
        <taxon>Eutardigrada</taxon>
        <taxon>Parachela</taxon>
        <taxon>Hypsibioidea</taxon>
        <taxon>Ramazzottiidae</taxon>
        <taxon>Ramazzottius</taxon>
    </lineage>
</organism>
<reference evidence="4 5" key="1">
    <citation type="journal article" date="2016" name="Nat. Commun.">
        <title>Extremotolerant tardigrade genome and improved radiotolerance of human cultured cells by tardigrade-unique protein.</title>
        <authorList>
            <person name="Hashimoto T."/>
            <person name="Horikawa D.D."/>
            <person name="Saito Y."/>
            <person name="Kuwahara H."/>
            <person name="Kozuka-Hata H."/>
            <person name="Shin-I T."/>
            <person name="Minakuchi Y."/>
            <person name="Ohishi K."/>
            <person name="Motoyama A."/>
            <person name="Aizu T."/>
            <person name="Enomoto A."/>
            <person name="Kondo K."/>
            <person name="Tanaka S."/>
            <person name="Hara Y."/>
            <person name="Koshikawa S."/>
            <person name="Sagara H."/>
            <person name="Miura T."/>
            <person name="Yokobori S."/>
            <person name="Miyagawa K."/>
            <person name="Suzuki Y."/>
            <person name="Kubo T."/>
            <person name="Oyama M."/>
            <person name="Kohara Y."/>
            <person name="Fujiyama A."/>
            <person name="Arakawa K."/>
            <person name="Katayama T."/>
            <person name="Toyoda A."/>
            <person name="Kunieda T."/>
        </authorList>
    </citation>
    <scope>NUCLEOTIDE SEQUENCE [LARGE SCALE GENOMIC DNA]</scope>
    <source>
        <strain evidence="4 5">YOKOZUNA-1</strain>
    </source>
</reference>
<dbReference type="EMBL" id="BDGG01000011">
    <property type="protein sequence ID" value="GAV04458.1"/>
    <property type="molecule type" value="Genomic_DNA"/>
</dbReference>
<dbReference type="PANTHER" id="PTHR10257">
    <property type="entry name" value="SERINE/THREONINE PROTEIN PHOSPHATASE 2A PP2A REGULATORY SUBUNIT B"/>
    <property type="match status" value="1"/>
</dbReference>
<dbReference type="FunFam" id="1.25.10.10:FF:000331">
    <property type="entry name" value="Phosphoprotein phosphatase, putative"/>
    <property type="match status" value="1"/>
</dbReference>
<evidence type="ECO:0008006" key="6">
    <source>
        <dbReference type="Google" id="ProtNLM"/>
    </source>
</evidence>
<accession>A0A1D1VXC8</accession>
<dbReference type="GO" id="GO:0000159">
    <property type="term" value="C:protein phosphatase type 2A complex"/>
    <property type="evidence" value="ECO:0007669"/>
    <property type="project" value="InterPro"/>
</dbReference>
<dbReference type="Pfam" id="PF01603">
    <property type="entry name" value="B56"/>
    <property type="match status" value="1"/>
</dbReference>
<dbReference type="GO" id="GO:0007165">
    <property type="term" value="P:signal transduction"/>
    <property type="evidence" value="ECO:0007669"/>
    <property type="project" value="InterPro"/>
</dbReference>
<feature type="region of interest" description="Disordered" evidence="2">
    <location>
        <begin position="726"/>
        <end position="754"/>
    </location>
</feature>
<protein>
    <recommendedName>
        <fullName evidence="6">Serine/threonine protein phosphatase 2A regulatory subunit</fullName>
    </recommendedName>
</protein>
<dbReference type="InterPro" id="IPR002554">
    <property type="entry name" value="PP2A_B56"/>
</dbReference>
<name>A0A1D1VXC8_RAMVA</name>